<keyword evidence="2" id="KW-1185">Reference proteome</keyword>
<reference evidence="1 2" key="1">
    <citation type="submission" date="2024-04" db="EMBL/GenBank/DDBJ databases">
        <title>Tritrichomonas musculus Genome.</title>
        <authorList>
            <person name="Alves-Ferreira E."/>
            <person name="Grigg M."/>
            <person name="Lorenzi H."/>
            <person name="Galac M."/>
        </authorList>
    </citation>
    <scope>NUCLEOTIDE SEQUENCE [LARGE SCALE GENOMIC DNA]</scope>
    <source>
        <strain evidence="1 2">EAF2021</strain>
    </source>
</reference>
<proteinExistence type="predicted"/>
<evidence type="ECO:0000313" key="2">
    <source>
        <dbReference type="Proteomes" id="UP001470230"/>
    </source>
</evidence>
<protein>
    <recommendedName>
        <fullName evidence="3">3'-5' exonuclease domain-containing protein</fullName>
    </recommendedName>
</protein>
<comment type="caution">
    <text evidence="1">The sequence shown here is derived from an EMBL/GenBank/DDBJ whole genome shotgun (WGS) entry which is preliminary data.</text>
</comment>
<evidence type="ECO:0000313" key="1">
    <source>
        <dbReference type="EMBL" id="KAK8876392.1"/>
    </source>
</evidence>
<accession>A0ABR2JFL8</accession>
<dbReference type="EMBL" id="JAPFFF010000012">
    <property type="protein sequence ID" value="KAK8876392.1"/>
    <property type="molecule type" value="Genomic_DNA"/>
</dbReference>
<organism evidence="1 2">
    <name type="scientific">Tritrichomonas musculus</name>
    <dbReference type="NCBI Taxonomy" id="1915356"/>
    <lineage>
        <taxon>Eukaryota</taxon>
        <taxon>Metamonada</taxon>
        <taxon>Parabasalia</taxon>
        <taxon>Tritrichomonadida</taxon>
        <taxon>Tritrichomonadidae</taxon>
        <taxon>Tritrichomonas</taxon>
    </lineage>
</organism>
<dbReference type="Proteomes" id="UP001470230">
    <property type="component" value="Unassembled WGS sequence"/>
</dbReference>
<gene>
    <name evidence="1" type="ORF">M9Y10_006596</name>
</gene>
<name>A0ABR2JFL8_9EUKA</name>
<evidence type="ECO:0008006" key="3">
    <source>
        <dbReference type="Google" id="ProtNLM"/>
    </source>
</evidence>
<sequence length="369" mass="42830">MSFGNTLSYVKCPITGAQFHIVRKELQENVDLFIKWTDDILKRANNGKIIHISLDCEGYLLGSTTKSLSCIQIGEIFNDTFNPYVNDIPKSVGNKPGFIIETPISAKVKECLSKILYLPCVIIYTFDFTCDFATMFEAGINIKFTNVFDSQVATQQPSPYVRVEDLRFIQNTSGKSLFWFVEKARFYDQLGERAYIMKNRDKKNYFRVSAYLYKDSQNPAIDVLTKELLEMGAADVYMTGLAALYCFKNQLAKKVFNYTSAKMREFIYLINCHKSYLAPSIYRHLFFIDNYCPWKYDNKILLLDETEDNLLNLLQIFLDTYSIMSSYEILNINTISKTSFSKAEEYNHEVVKKLEKNKDRLIRMMNAYA</sequence>